<dbReference type="InterPro" id="IPR016181">
    <property type="entry name" value="Acyl_CoA_acyltransferase"/>
</dbReference>
<dbReference type="InterPro" id="IPR000182">
    <property type="entry name" value="GNAT_dom"/>
</dbReference>
<evidence type="ECO:0000259" key="3">
    <source>
        <dbReference type="PROSITE" id="PS51186"/>
    </source>
</evidence>
<accession>A0ABT8RR60</accession>
<reference evidence="4" key="1">
    <citation type="journal article" date="2014" name="Int. J. Syst. Evol. Microbiol.">
        <title>Complete genome of a new Firmicutes species belonging to the dominant human colonic microbiota ('Ruminococcus bicirculans') reveals two chromosomes and a selective capacity to utilize plant glucans.</title>
        <authorList>
            <consortium name="NISC Comparative Sequencing Program"/>
            <person name="Wegmann U."/>
            <person name="Louis P."/>
            <person name="Goesmann A."/>
            <person name="Henrissat B."/>
            <person name="Duncan S.H."/>
            <person name="Flint H.J."/>
        </authorList>
    </citation>
    <scope>NUCLEOTIDE SEQUENCE</scope>
    <source>
        <strain evidence="4">CECT 8869</strain>
    </source>
</reference>
<evidence type="ECO:0000256" key="2">
    <source>
        <dbReference type="ARBA" id="ARBA00023315"/>
    </source>
</evidence>
<evidence type="ECO:0000256" key="1">
    <source>
        <dbReference type="ARBA" id="ARBA00022679"/>
    </source>
</evidence>
<protein>
    <submittedName>
        <fullName evidence="4">GNAT family N-acetyltransferase</fullName>
    </submittedName>
</protein>
<evidence type="ECO:0000313" key="5">
    <source>
        <dbReference type="Proteomes" id="UP001168579"/>
    </source>
</evidence>
<dbReference type="SUPFAM" id="SSF55729">
    <property type="entry name" value="Acyl-CoA N-acyltransferases (Nat)"/>
    <property type="match status" value="1"/>
</dbReference>
<keyword evidence="1" id="KW-0808">Transferase</keyword>
<dbReference type="CDD" id="cd04301">
    <property type="entry name" value="NAT_SF"/>
    <property type="match status" value="1"/>
</dbReference>
<dbReference type="PANTHER" id="PTHR10545">
    <property type="entry name" value="DIAMINE N-ACETYLTRANSFERASE"/>
    <property type="match status" value="1"/>
</dbReference>
<comment type="caution">
    <text evidence="4">The sequence shown here is derived from an EMBL/GenBank/DDBJ whole genome shotgun (WGS) entry which is preliminary data.</text>
</comment>
<dbReference type="RefSeq" id="WP_304436293.1">
    <property type="nucleotide sequence ID" value="NZ_JAUKUC010000001.1"/>
</dbReference>
<organism evidence="4 5">
    <name type="scientific">Maribacter confluentis</name>
    <dbReference type="NCBI Taxonomy" id="1656093"/>
    <lineage>
        <taxon>Bacteria</taxon>
        <taxon>Pseudomonadati</taxon>
        <taxon>Bacteroidota</taxon>
        <taxon>Flavobacteriia</taxon>
        <taxon>Flavobacteriales</taxon>
        <taxon>Flavobacteriaceae</taxon>
        <taxon>Maribacter</taxon>
    </lineage>
</organism>
<evidence type="ECO:0000313" key="4">
    <source>
        <dbReference type="EMBL" id="MDO1513381.1"/>
    </source>
</evidence>
<dbReference type="PANTHER" id="PTHR10545:SF29">
    <property type="entry name" value="GH14572P-RELATED"/>
    <property type="match status" value="1"/>
</dbReference>
<feature type="domain" description="N-acetyltransferase" evidence="3">
    <location>
        <begin position="1"/>
        <end position="163"/>
    </location>
</feature>
<name>A0ABT8RR60_9FLAO</name>
<proteinExistence type="predicted"/>
<gene>
    <name evidence="4" type="ORF">Q2T41_12005</name>
</gene>
<sequence>MVYRNAVNTDARAIANLHALSWQKHYRQSFSAHFLDVEVFDERIRVWQKRFQNPKNTQHILLAEEKDRLLGFICSYFDEHPVYGTYLDNLHVDSQEKGKGIGTQLMCKLAEEILIGKYSHGFYLWVLTTNKPAISFYERLGGKAMDTVKSDDIGDTIFYKTRYVWSNMQDFLNLARSKTTTN</sequence>
<dbReference type="Proteomes" id="UP001168579">
    <property type="component" value="Unassembled WGS sequence"/>
</dbReference>
<reference evidence="4" key="2">
    <citation type="submission" date="2023-06" db="EMBL/GenBank/DDBJ databases">
        <authorList>
            <person name="Lucena T."/>
            <person name="Sun Q."/>
        </authorList>
    </citation>
    <scope>NUCLEOTIDE SEQUENCE</scope>
    <source>
        <strain evidence="4">CECT 8869</strain>
    </source>
</reference>
<dbReference type="InterPro" id="IPR051016">
    <property type="entry name" value="Diverse_Substrate_AcTransf"/>
</dbReference>
<keyword evidence="5" id="KW-1185">Reference proteome</keyword>
<dbReference type="Gene3D" id="3.40.630.30">
    <property type="match status" value="1"/>
</dbReference>
<keyword evidence="2" id="KW-0012">Acyltransferase</keyword>
<dbReference type="EMBL" id="JAUKUC010000001">
    <property type="protein sequence ID" value="MDO1513381.1"/>
    <property type="molecule type" value="Genomic_DNA"/>
</dbReference>
<dbReference type="PROSITE" id="PS51186">
    <property type="entry name" value="GNAT"/>
    <property type="match status" value="1"/>
</dbReference>
<dbReference type="Pfam" id="PF00583">
    <property type="entry name" value="Acetyltransf_1"/>
    <property type="match status" value="1"/>
</dbReference>